<dbReference type="Gene3D" id="2.10.25.10">
    <property type="entry name" value="Laminin"/>
    <property type="match status" value="3"/>
</dbReference>
<feature type="domain" description="EGF-like" evidence="3">
    <location>
        <begin position="192"/>
        <end position="227"/>
    </location>
</feature>
<dbReference type="InterPro" id="IPR051368">
    <property type="entry name" value="SerProtInhib-TIL_Domain"/>
</dbReference>
<keyword evidence="1" id="KW-0646">Protease inhibitor</keyword>
<feature type="domain" description="EGF-like" evidence="3">
    <location>
        <begin position="52"/>
        <end position="87"/>
    </location>
</feature>
<dbReference type="PANTHER" id="PTHR23259">
    <property type="entry name" value="RIDDLE"/>
    <property type="match status" value="1"/>
</dbReference>
<proteinExistence type="predicted"/>
<dbReference type="PANTHER" id="PTHR23259:SF70">
    <property type="entry name" value="ACCESSORY GLAND PROTEIN ACP62F-RELATED"/>
    <property type="match status" value="1"/>
</dbReference>
<dbReference type="InterPro" id="IPR002919">
    <property type="entry name" value="TIL_dom"/>
</dbReference>
<dbReference type="STRING" id="41427.A0A182JB49"/>
<dbReference type="SUPFAM" id="SSF57567">
    <property type="entry name" value="Serine protease inhibitors"/>
    <property type="match status" value="3"/>
</dbReference>
<dbReference type="EnsemblMetazoa" id="AATE014780-RA">
    <property type="protein sequence ID" value="AATE014780-PA.1"/>
    <property type="gene ID" value="AATE014780"/>
</dbReference>
<dbReference type="VEuPathDB" id="VectorBase:AATE014780"/>
<keyword evidence="2" id="KW-1015">Disulfide bond</keyword>
<dbReference type="SMART" id="SM00181">
    <property type="entry name" value="EGF"/>
    <property type="match status" value="3"/>
</dbReference>
<reference evidence="4" key="1">
    <citation type="submission" date="2022-08" db="UniProtKB">
        <authorList>
            <consortium name="EnsemblMetazoa"/>
        </authorList>
    </citation>
    <scope>IDENTIFICATION</scope>
    <source>
        <strain evidence="4">EBRO</strain>
    </source>
</reference>
<dbReference type="CDD" id="cd19941">
    <property type="entry name" value="TIL"/>
    <property type="match status" value="2"/>
</dbReference>
<evidence type="ECO:0000313" key="4">
    <source>
        <dbReference type="EnsemblMetazoa" id="AATE014780-PA.1"/>
    </source>
</evidence>
<organism evidence="4">
    <name type="scientific">Anopheles atroparvus</name>
    <name type="common">European mosquito</name>
    <dbReference type="NCBI Taxonomy" id="41427"/>
    <lineage>
        <taxon>Eukaryota</taxon>
        <taxon>Metazoa</taxon>
        <taxon>Ecdysozoa</taxon>
        <taxon>Arthropoda</taxon>
        <taxon>Hexapoda</taxon>
        <taxon>Insecta</taxon>
        <taxon>Pterygota</taxon>
        <taxon>Neoptera</taxon>
        <taxon>Endopterygota</taxon>
        <taxon>Diptera</taxon>
        <taxon>Nematocera</taxon>
        <taxon>Culicoidea</taxon>
        <taxon>Culicidae</taxon>
        <taxon>Anophelinae</taxon>
        <taxon>Anopheles</taxon>
    </lineage>
</organism>
<evidence type="ECO:0000256" key="1">
    <source>
        <dbReference type="ARBA" id="ARBA00022690"/>
    </source>
</evidence>
<protein>
    <recommendedName>
        <fullName evidence="3">EGF-like domain-containing protein</fullName>
    </recommendedName>
</protein>
<evidence type="ECO:0000256" key="2">
    <source>
        <dbReference type="ARBA" id="ARBA00023157"/>
    </source>
</evidence>
<dbReference type="InterPro" id="IPR036084">
    <property type="entry name" value="Ser_inhib-like_sf"/>
</dbReference>
<feature type="domain" description="EGF-like" evidence="3">
    <location>
        <begin position="261"/>
        <end position="291"/>
    </location>
</feature>
<dbReference type="InterPro" id="IPR000742">
    <property type="entry name" value="EGF"/>
</dbReference>
<accession>A0A182JB49</accession>
<dbReference type="PROSITE" id="PS51257">
    <property type="entry name" value="PROKAR_LIPOPROTEIN"/>
    <property type="match status" value="1"/>
</dbReference>
<evidence type="ECO:0000259" key="3">
    <source>
        <dbReference type="SMART" id="SM00181"/>
    </source>
</evidence>
<dbReference type="Pfam" id="PF01826">
    <property type="entry name" value="TIL"/>
    <property type="match status" value="2"/>
</dbReference>
<dbReference type="AlphaFoldDB" id="A0A182JB49"/>
<sequence length="391" mass="42398">MDIQRQRLPILVHGLVLLLLGSCLSNPTVAAFNERGQKCCPPNEVLLWCPPVCEPTCDNDCVPTPTGIPVETCVCRPGFVRHNGHCIEKSACPAPCTEPPKPPCPITFHATTKQEGFPAPRPCHASYPRPVHAPAPYSMGSQSQNFSYGSNYLYRPVRPCPPRHEPTTTVSPFEVCPPNEVTRPSPVCCEPTCKSNCAAVLCPAKPPTGPPVCTCAEGFVRHEGRCVRPEDCPSDEPPKFCGPNAHYSPCTPCCQKTCDNDCSRIFCIAACTGPPTCVCNEGFVLHKGRCILPSECPPKCHPSTPKPPPPTTPCPPRCPPGATLRPFRPCCVDTCTTDCRLVRCAESFTGPPTCVCEYGLVMHNNCCIPREHCPKPDCGNAMNPYAFLMEE</sequence>
<name>A0A182JB49_ANOAO</name>
<dbReference type="GO" id="GO:0030414">
    <property type="term" value="F:peptidase inhibitor activity"/>
    <property type="evidence" value="ECO:0007669"/>
    <property type="project" value="UniProtKB-KW"/>
</dbReference>